<accession>A0A1G7IIN6</accession>
<dbReference type="EMBL" id="FNBE01000003">
    <property type="protein sequence ID" value="SDF12562.1"/>
    <property type="molecule type" value="Genomic_DNA"/>
</dbReference>
<dbReference type="InterPro" id="IPR036291">
    <property type="entry name" value="NAD(P)-bd_dom_sf"/>
</dbReference>
<evidence type="ECO:0000313" key="3">
    <source>
        <dbReference type="Proteomes" id="UP000198967"/>
    </source>
</evidence>
<organism evidence="2 3">
    <name type="scientific">Pseudonocardia oroxyli</name>
    <dbReference type="NCBI Taxonomy" id="366584"/>
    <lineage>
        <taxon>Bacteria</taxon>
        <taxon>Bacillati</taxon>
        <taxon>Actinomycetota</taxon>
        <taxon>Actinomycetes</taxon>
        <taxon>Pseudonocardiales</taxon>
        <taxon>Pseudonocardiaceae</taxon>
        <taxon>Pseudonocardia</taxon>
    </lineage>
</organism>
<reference evidence="2 3" key="1">
    <citation type="submission" date="2016-10" db="EMBL/GenBank/DDBJ databases">
        <authorList>
            <person name="de Groot N.N."/>
        </authorList>
    </citation>
    <scope>NUCLEOTIDE SEQUENCE [LARGE SCALE GENOMIC DNA]</scope>
    <source>
        <strain evidence="2 3">CGMCC 4.3143</strain>
    </source>
</reference>
<dbReference type="InterPro" id="IPR023393">
    <property type="entry name" value="START-like_dom_sf"/>
</dbReference>
<dbReference type="Gene3D" id="3.30.530.20">
    <property type="match status" value="1"/>
</dbReference>
<name>A0A1G7IIN6_PSEOR</name>
<sequence length="462" mass="49136">MIGATGYVGARLVPRLLGADATVRCLVRSPEKLARTGFADRVEVVRGDVLEAVAEACADVDVLYHLVHSMDGPGFAERDREIAEAVADAAARAGVRRIVYLGGLQPADGGNSAHLRSRGEVGEVLLAGPVPAVVLQAGIVVGRGSASFEMIRHVAETVFGGPLALPLPDQAWNRVQPIAIDDVLYWLTAALRLPAGTNRTFDVGGPDAPTYVELLRGYAREAGLARAVTVPVPVAAPRLGARAVGLLTPVDRELAAPLLESMAHELVCREDDLAGLVGEPPGGRTSYPEAVRRALADPGTPGDLPGSGPPEITGRHVVEVDAPVEDLWAVVAGIGGDEGWHTLPGVWAVRQRLDGLIGGVGLRRGRPRRLEPGAALDWWRVEEVEPGRSLLLRAETRMPGTARLRMTAEPTGPGTSRYTQTVTFRPRGLAGRIYWYAQKPAHDLVFGVTARMVAYHAQGRTE</sequence>
<dbReference type="Pfam" id="PF11066">
    <property type="entry name" value="DUF2867"/>
    <property type="match status" value="1"/>
</dbReference>
<dbReference type="InterPro" id="IPR016040">
    <property type="entry name" value="NAD(P)-bd_dom"/>
</dbReference>
<dbReference type="CDD" id="cd07812">
    <property type="entry name" value="SRPBCC"/>
    <property type="match status" value="1"/>
</dbReference>
<dbReference type="SUPFAM" id="SSF51735">
    <property type="entry name" value="NAD(P)-binding Rossmann-fold domains"/>
    <property type="match status" value="1"/>
</dbReference>
<protein>
    <submittedName>
        <fullName evidence="2">Uncharacterized conserved protein YbjT, contains NAD(P)-binding and DUF2867 domains</fullName>
    </submittedName>
</protein>
<dbReference type="STRING" id="366584.SAMN05216377_103316"/>
<dbReference type="PANTHER" id="PTHR12126:SF11">
    <property type="entry name" value="NADH DEHYDROGENASE [UBIQUINONE] 1 ALPHA SUBCOMPLEX SUBUNIT 9, MITOCHONDRIAL"/>
    <property type="match status" value="1"/>
</dbReference>
<evidence type="ECO:0000259" key="1">
    <source>
        <dbReference type="Pfam" id="PF13460"/>
    </source>
</evidence>
<keyword evidence="3" id="KW-1185">Reference proteome</keyword>
<dbReference type="Proteomes" id="UP000198967">
    <property type="component" value="Unassembled WGS sequence"/>
</dbReference>
<dbReference type="InterPro" id="IPR051207">
    <property type="entry name" value="ComplexI_NDUFA9_subunit"/>
</dbReference>
<proteinExistence type="predicted"/>
<dbReference type="SUPFAM" id="SSF55961">
    <property type="entry name" value="Bet v1-like"/>
    <property type="match status" value="1"/>
</dbReference>
<dbReference type="PANTHER" id="PTHR12126">
    <property type="entry name" value="NADH-UBIQUINONE OXIDOREDUCTASE 39 KDA SUBUNIT-RELATED"/>
    <property type="match status" value="1"/>
</dbReference>
<dbReference type="Pfam" id="PF13460">
    <property type="entry name" value="NAD_binding_10"/>
    <property type="match status" value="1"/>
</dbReference>
<dbReference type="InterPro" id="IPR021295">
    <property type="entry name" value="DUF2867"/>
</dbReference>
<feature type="domain" description="NAD(P)-binding" evidence="1">
    <location>
        <begin position="3"/>
        <end position="105"/>
    </location>
</feature>
<gene>
    <name evidence="2" type="ORF">SAMN05216377_103316</name>
</gene>
<dbReference type="GO" id="GO:0044877">
    <property type="term" value="F:protein-containing complex binding"/>
    <property type="evidence" value="ECO:0007669"/>
    <property type="project" value="TreeGrafter"/>
</dbReference>
<dbReference type="Gene3D" id="3.40.50.720">
    <property type="entry name" value="NAD(P)-binding Rossmann-like Domain"/>
    <property type="match status" value="1"/>
</dbReference>
<dbReference type="AlphaFoldDB" id="A0A1G7IIN6"/>
<evidence type="ECO:0000313" key="2">
    <source>
        <dbReference type="EMBL" id="SDF12562.1"/>
    </source>
</evidence>